<reference evidence="10 11" key="1">
    <citation type="submission" date="2019-11" db="EMBL/GenBank/DDBJ databases">
        <title>P. haliotis isolates from Z. marina roots.</title>
        <authorList>
            <person name="Cohen M."/>
            <person name="Jospin G."/>
            <person name="Eisen J.A."/>
            <person name="Coil D.A."/>
        </authorList>
    </citation>
    <scope>NUCLEOTIDE SEQUENCE [LARGE SCALE GENOMIC DNA]</scope>
    <source>
        <strain evidence="10 11">UCD-MCMsp1aY</strain>
    </source>
</reference>
<keyword evidence="3 8" id="KW-0479">Metal-binding</keyword>
<evidence type="ECO:0000256" key="3">
    <source>
        <dbReference type="ARBA" id="ARBA00022723"/>
    </source>
</evidence>
<dbReference type="Gene3D" id="3.40.720.10">
    <property type="entry name" value="Alkaline Phosphatase, subunit A"/>
    <property type="match status" value="1"/>
</dbReference>
<feature type="binding site" evidence="8">
    <location>
        <position position="286"/>
    </location>
    <ligand>
        <name>Zn(2+)</name>
        <dbReference type="ChEBI" id="CHEBI:29105"/>
        <label>2</label>
    </ligand>
</feature>
<evidence type="ECO:0000313" key="11">
    <source>
        <dbReference type="Proteomes" id="UP000439994"/>
    </source>
</evidence>
<evidence type="ECO:0000256" key="8">
    <source>
        <dbReference type="PIRSR" id="PIRSR601952-2"/>
    </source>
</evidence>
<dbReference type="InterPro" id="IPR018299">
    <property type="entry name" value="Alkaline_phosphatase_AS"/>
</dbReference>
<name>A0A6N8FDM7_9GAMM</name>
<gene>
    <name evidence="10" type="ORF">GNP35_11610</name>
</gene>
<dbReference type="AlphaFoldDB" id="A0A6N8FDM7"/>
<dbReference type="SUPFAM" id="SSF53649">
    <property type="entry name" value="Alkaline phosphatase-like"/>
    <property type="match status" value="1"/>
</dbReference>
<comment type="cofactor">
    <cofactor evidence="8">
        <name>Mg(2+)</name>
        <dbReference type="ChEBI" id="CHEBI:18420"/>
    </cofactor>
    <text evidence="8">Binds 1 Mg(2+) ion.</text>
</comment>
<dbReference type="CDD" id="cd16012">
    <property type="entry name" value="ALP"/>
    <property type="match status" value="1"/>
</dbReference>
<dbReference type="GO" id="GO:0046872">
    <property type="term" value="F:metal ion binding"/>
    <property type="evidence" value="ECO:0007669"/>
    <property type="project" value="UniProtKB-KW"/>
</dbReference>
<dbReference type="PRINTS" id="PR00113">
    <property type="entry name" value="ALKPHPHTASE"/>
</dbReference>
<feature type="binding site" evidence="8">
    <location>
        <position position="154"/>
    </location>
    <ligand>
        <name>Mg(2+)</name>
        <dbReference type="ChEBI" id="CHEBI:18420"/>
    </ligand>
</feature>
<evidence type="ECO:0000256" key="6">
    <source>
        <dbReference type="ARBA" id="ARBA00022842"/>
    </source>
</evidence>
<feature type="binding site" evidence="8">
    <location>
        <position position="325"/>
    </location>
    <ligand>
        <name>Zn(2+)</name>
        <dbReference type="ChEBI" id="CHEBI:29105"/>
        <label>2</label>
    </ligand>
</feature>
<keyword evidence="2" id="KW-0597">Phosphoprotein</keyword>
<dbReference type="GO" id="GO:0004035">
    <property type="term" value="F:alkaline phosphatase activity"/>
    <property type="evidence" value="ECO:0007669"/>
    <property type="project" value="TreeGrafter"/>
</dbReference>
<dbReference type="Pfam" id="PF00245">
    <property type="entry name" value="Alk_phosphatase"/>
    <property type="match status" value="1"/>
</dbReference>
<dbReference type="PROSITE" id="PS00123">
    <property type="entry name" value="ALKALINE_PHOSPHATASE"/>
    <property type="match status" value="1"/>
</dbReference>
<dbReference type="PROSITE" id="PS51257">
    <property type="entry name" value="PROKAR_LIPOPROTEIN"/>
    <property type="match status" value="1"/>
</dbReference>
<evidence type="ECO:0000256" key="4">
    <source>
        <dbReference type="ARBA" id="ARBA00022801"/>
    </source>
</evidence>
<comment type="cofactor">
    <cofactor evidence="8">
        <name>Zn(2+)</name>
        <dbReference type="ChEBI" id="CHEBI:29105"/>
    </cofactor>
    <text evidence="8">Binds 2 Zn(2+) ions.</text>
</comment>
<feature type="binding site" evidence="8">
    <location>
        <position position="152"/>
    </location>
    <ligand>
        <name>Mg(2+)</name>
        <dbReference type="ChEBI" id="CHEBI:18420"/>
    </ligand>
</feature>
<proteinExistence type="inferred from homology"/>
<feature type="binding site" evidence="8">
    <location>
        <position position="282"/>
    </location>
    <ligand>
        <name>Zn(2+)</name>
        <dbReference type="ChEBI" id="CHEBI:29105"/>
        <label>2</label>
    </ligand>
</feature>
<dbReference type="InterPro" id="IPR001952">
    <property type="entry name" value="Alkaline_phosphatase"/>
</dbReference>
<keyword evidence="4" id="KW-0378">Hydrolase</keyword>
<feature type="binding site" evidence="8">
    <location>
        <position position="425"/>
    </location>
    <ligand>
        <name>Zn(2+)</name>
        <dbReference type="ChEBI" id="CHEBI:29105"/>
        <label>2</label>
    </ligand>
</feature>
<feature type="active site" description="Phosphoserine intermediate" evidence="7">
    <location>
        <position position="101"/>
    </location>
</feature>
<protein>
    <submittedName>
        <fullName evidence="10">Alkaline phosphatase</fullName>
    </submittedName>
</protein>
<dbReference type="Gene3D" id="1.10.60.40">
    <property type="match status" value="1"/>
</dbReference>
<feature type="binding site" evidence="8">
    <location>
        <position position="324"/>
    </location>
    <ligand>
        <name>Zn(2+)</name>
        <dbReference type="ChEBI" id="CHEBI:29105"/>
        <label>2</label>
    </ligand>
</feature>
<comment type="similarity">
    <text evidence="1 9">Belongs to the alkaline phosphatase family.</text>
</comment>
<accession>A0A6N8FDM7</accession>
<dbReference type="SMART" id="SM00098">
    <property type="entry name" value="alkPPc"/>
    <property type="match status" value="1"/>
</dbReference>
<dbReference type="Proteomes" id="UP000439994">
    <property type="component" value="Unassembled WGS sequence"/>
</dbReference>
<keyword evidence="5 8" id="KW-0862">Zinc</keyword>
<keyword evidence="6 8" id="KW-0460">Magnesium</keyword>
<comment type="caution">
    <text evidence="10">The sequence shown here is derived from an EMBL/GenBank/DDBJ whole genome shotgun (WGS) entry which is preliminary data.</text>
</comment>
<sequence>MHKCLWRNLLKNNAINKLFTIAAITLGITACANSNVKNDVNTLPKNIIFMIGDGMGVAHTTSYRYFADDKATKEVERTVFDELLVGTSSTYPDDNTYVTDSAASATALSSGVKSYNGAIGVDVNKKPVLTLLERAKQLGKTTGIVSSSQINHATPASFIAHNESRRNYNQIADAYIDEKINYAPKVDLMLGGGTSYFIRKDRNIVNEFKSLGYSYVDDLTKLNELNTLPALGLFAPVGLPFAVDSDALPNRVEAMTKTALNLLATQSSDNGFFIMIEGSQIDWCAHGNDVACAMGELEDFAKAIEYAKQFTEENGETLLIITADHATGGLSIGANGTYDWKTDKVKQINSSLAVIIPAFLSLEKDVTDKVIQSTWKKHVDFDLSASQIETLKSALSSKLKKEKMTREIKAIINDTTLTGWTTGGHTAGDVQVFASGVNSHLFNGQQDNTDIAKKLFKQLNSAQ</sequence>
<dbReference type="OrthoDB" id="9794455at2"/>
<dbReference type="PANTHER" id="PTHR11596:SF5">
    <property type="entry name" value="ALKALINE PHOSPHATASE"/>
    <property type="match status" value="1"/>
</dbReference>
<dbReference type="InterPro" id="IPR017850">
    <property type="entry name" value="Alkaline_phosphatase_core_sf"/>
</dbReference>
<dbReference type="EMBL" id="WOCD01000005">
    <property type="protein sequence ID" value="MUH73070.1"/>
    <property type="molecule type" value="Genomic_DNA"/>
</dbReference>
<evidence type="ECO:0000256" key="2">
    <source>
        <dbReference type="ARBA" id="ARBA00022553"/>
    </source>
</evidence>
<evidence type="ECO:0000256" key="7">
    <source>
        <dbReference type="PIRSR" id="PIRSR601952-1"/>
    </source>
</evidence>
<evidence type="ECO:0000256" key="1">
    <source>
        <dbReference type="ARBA" id="ARBA00005984"/>
    </source>
</evidence>
<feature type="binding site" evidence="8">
    <location>
        <position position="53"/>
    </location>
    <ligand>
        <name>Zn(2+)</name>
        <dbReference type="ChEBI" id="CHEBI:29105"/>
        <label>2</label>
    </ligand>
</feature>
<dbReference type="PANTHER" id="PTHR11596">
    <property type="entry name" value="ALKALINE PHOSPHATASE"/>
    <property type="match status" value="1"/>
</dbReference>
<keyword evidence="11" id="KW-1185">Reference proteome</keyword>
<organism evidence="10 11">
    <name type="scientific">Psychrosphaera haliotis</name>
    <dbReference type="NCBI Taxonomy" id="555083"/>
    <lineage>
        <taxon>Bacteria</taxon>
        <taxon>Pseudomonadati</taxon>
        <taxon>Pseudomonadota</taxon>
        <taxon>Gammaproteobacteria</taxon>
        <taxon>Alteromonadales</taxon>
        <taxon>Pseudoalteromonadaceae</taxon>
        <taxon>Psychrosphaera</taxon>
    </lineage>
</organism>
<feature type="binding site" evidence="8">
    <location>
        <position position="277"/>
    </location>
    <ligand>
        <name>Mg(2+)</name>
        <dbReference type="ChEBI" id="CHEBI:18420"/>
    </ligand>
</feature>
<feature type="binding site" evidence="8">
    <location>
        <position position="53"/>
    </location>
    <ligand>
        <name>Mg(2+)</name>
        <dbReference type="ChEBI" id="CHEBI:18420"/>
    </ligand>
</feature>
<evidence type="ECO:0000313" key="10">
    <source>
        <dbReference type="EMBL" id="MUH73070.1"/>
    </source>
</evidence>
<evidence type="ECO:0000256" key="9">
    <source>
        <dbReference type="RuleBase" id="RU003946"/>
    </source>
</evidence>
<evidence type="ECO:0000256" key="5">
    <source>
        <dbReference type="ARBA" id="ARBA00022833"/>
    </source>
</evidence>